<dbReference type="InParanoid" id="B9SRD4"/>
<organism evidence="1 2">
    <name type="scientific">Ricinus communis</name>
    <name type="common">Castor bean</name>
    <dbReference type="NCBI Taxonomy" id="3988"/>
    <lineage>
        <taxon>Eukaryota</taxon>
        <taxon>Viridiplantae</taxon>
        <taxon>Streptophyta</taxon>
        <taxon>Embryophyta</taxon>
        <taxon>Tracheophyta</taxon>
        <taxon>Spermatophyta</taxon>
        <taxon>Magnoliopsida</taxon>
        <taxon>eudicotyledons</taxon>
        <taxon>Gunneridae</taxon>
        <taxon>Pentapetalae</taxon>
        <taxon>rosids</taxon>
        <taxon>fabids</taxon>
        <taxon>Malpighiales</taxon>
        <taxon>Euphorbiaceae</taxon>
        <taxon>Acalyphoideae</taxon>
        <taxon>Acalypheae</taxon>
        <taxon>Ricinus</taxon>
    </lineage>
</organism>
<keyword evidence="2" id="KW-1185">Reference proteome</keyword>
<dbReference type="Proteomes" id="UP000008311">
    <property type="component" value="Unassembled WGS sequence"/>
</dbReference>
<dbReference type="EMBL" id="EQ974096">
    <property type="protein sequence ID" value="EEF33865.1"/>
    <property type="molecule type" value="Genomic_DNA"/>
</dbReference>
<evidence type="ECO:0000313" key="2">
    <source>
        <dbReference type="Proteomes" id="UP000008311"/>
    </source>
</evidence>
<dbReference type="AlphaFoldDB" id="B9SRD4"/>
<evidence type="ECO:0000313" key="1">
    <source>
        <dbReference type="EMBL" id="EEF33865.1"/>
    </source>
</evidence>
<name>B9SRD4_RICCO</name>
<accession>B9SRD4</accession>
<reference evidence="2" key="1">
    <citation type="journal article" date="2010" name="Nat. Biotechnol.">
        <title>Draft genome sequence of the oilseed species Ricinus communis.</title>
        <authorList>
            <person name="Chan A.P."/>
            <person name="Crabtree J."/>
            <person name="Zhao Q."/>
            <person name="Lorenzi H."/>
            <person name="Orvis J."/>
            <person name="Puiu D."/>
            <person name="Melake-Berhan A."/>
            <person name="Jones K.M."/>
            <person name="Redman J."/>
            <person name="Chen G."/>
            <person name="Cahoon E.B."/>
            <person name="Gedil M."/>
            <person name="Stanke M."/>
            <person name="Haas B.J."/>
            <person name="Wortman J.R."/>
            <person name="Fraser-Liggett C.M."/>
            <person name="Ravel J."/>
            <person name="Rabinowicz P.D."/>
        </authorList>
    </citation>
    <scope>NUCLEOTIDE SEQUENCE [LARGE SCALE GENOMIC DNA]</scope>
    <source>
        <strain evidence="2">cv. Hale</strain>
    </source>
</reference>
<proteinExistence type="predicted"/>
<protein>
    <submittedName>
        <fullName evidence="1">Uncharacterized protein</fullName>
    </submittedName>
</protein>
<gene>
    <name evidence="1" type="ORF">RCOM_0614290</name>
</gene>
<sequence>MPILEGFVAIRGDKKTTEYTLAVTGSQESLPIEEIIIGERKQAKTKPINDC</sequence>